<dbReference type="Pfam" id="PF04290">
    <property type="entry name" value="DctQ"/>
    <property type="match status" value="1"/>
</dbReference>
<accession>A0A1N7NDG0</accession>
<dbReference type="GO" id="GO:0005886">
    <property type="term" value="C:plasma membrane"/>
    <property type="evidence" value="ECO:0007669"/>
    <property type="project" value="UniProtKB-SubCell"/>
</dbReference>
<comment type="function">
    <text evidence="7">Part of the tripartite ATP-independent periplasmic (TRAP) transport system.</text>
</comment>
<keyword evidence="7" id="KW-0997">Cell inner membrane</keyword>
<dbReference type="EMBL" id="FTOA01000005">
    <property type="protein sequence ID" value="SIS96433.1"/>
    <property type="molecule type" value="Genomic_DNA"/>
</dbReference>
<keyword evidence="5 7" id="KW-1133">Transmembrane helix</keyword>
<comment type="caution">
    <text evidence="7">Lacks conserved residue(s) required for the propagation of feature annotation.</text>
</comment>
<evidence type="ECO:0000259" key="8">
    <source>
        <dbReference type="Pfam" id="PF04290"/>
    </source>
</evidence>
<protein>
    <recommendedName>
        <fullName evidence="7">TRAP transporter small permease protein</fullName>
    </recommendedName>
</protein>
<comment type="similarity">
    <text evidence="7">Belongs to the TRAP transporter small permease family.</text>
</comment>
<evidence type="ECO:0000256" key="2">
    <source>
        <dbReference type="ARBA" id="ARBA00022448"/>
    </source>
</evidence>
<evidence type="ECO:0000256" key="4">
    <source>
        <dbReference type="ARBA" id="ARBA00022692"/>
    </source>
</evidence>
<evidence type="ECO:0000256" key="5">
    <source>
        <dbReference type="ARBA" id="ARBA00022989"/>
    </source>
</evidence>
<dbReference type="STRING" id="80876.SAMN05421779_10547"/>
<dbReference type="InterPro" id="IPR055348">
    <property type="entry name" value="DctQ"/>
</dbReference>
<dbReference type="AlphaFoldDB" id="A0A1N7NDG0"/>
<evidence type="ECO:0000313" key="9">
    <source>
        <dbReference type="EMBL" id="SIS96433.1"/>
    </source>
</evidence>
<reference evidence="9 10" key="1">
    <citation type="submission" date="2017-01" db="EMBL/GenBank/DDBJ databases">
        <authorList>
            <person name="Mah S.A."/>
            <person name="Swanson W.J."/>
            <person name="Moy G.W."/>
            <person name="Vacquier V.D."/>
        </authorList>
    </citation>
    <scope>NUCLEOTIDE SEQUENCE [LARGE SCALE GENOMIC DNA]</scope>
    <source>
        <strain evidence="9 10">DSM 11589</strain>
    </source>
</reference>
<feature type="domain" description="Tripartite ATP-independent periplasmic transporters DctQ component" evidence="8">
    <location>
        <begin position="40"/>
        <end position="169"/>
    </location>
</feature>
<dbReference type="RefSeq" id="WP_076400993.1">
    <property type="nucleotide sequence ID" value="NZ_FTOA01000005.1"/>
</dbReference>
<gene>
    <name evidence="9" type="ORF">SAMN05421779_10547</name>
</gene>
<comment type="subunit">
    <text evidence="7">The complex comprises the extracytoplasmic solute receptor protein and the two transmembrane proteins.</text>
</comment>
<organism evidence="9 10">
    <name type="scientific">Insolitispirillum peregrinum</name>
    <dbReference type="NCBI Taxonomy" id="80876"/>
    <lineage>
        <taxon>Bacteria</taxon>
        <taxon>Pseudomonadati</taxon>
        <taxon>Pseudomonadota</taxon>
        <taxon>Alphaproteobacteria</taxon>
        <taxon>Rhodospirillales</taxon>
        <taxon>Novispirillaceae</taxon>
        <taxon>Insolitispirillum</taxon>
    </lineage>
</organism>
<keyword evidence="3" id="KW-1003">Cell membrane</keyword>
<evidence type="ECO:0000313" key="10">
    <source>
        <dbReference type="Proteomes" id="UP000185678"/>
    </source>
</evidence>
<comment type="subcellular location">
    <subcellularLocation>
        <location evidence="7">Cell inner membrane</location>
        <topology evidence="7">Multi-pass membrane protein</topology>
    </subcellularLocation>
    <subcellularLocation>
        <location evidence="1">Cell membrane</location>
        <topology evidence="1">Multi-pass membrane protein</topology>
    </subcellularLocation>
</comment>
<sequence>MTELLYPPEERSVHDRIERWLTLAAEALAWAGGLILLALIGMSLVSIIARKLGFHPVNGDVELMQMGCAVASAAFLPLCTLRGDHLRVEFFTEGCRPALRQRMDAVTDILLAAVFALLAWRTGLQMLDSRDSGEIAALTALPLWIPVLLMIPSLALTVLCALYRAVRAFFLCDDLCNEEAS</sequence>
<feature type="transmembrane region" description="Helical" evidence="7">
    <location>
        <begin position="20"/>
        <end position="45"/>
    </location>
</feature>
<name>A0A1N7NDG0_9PROT</name>
<feature type="transmembrane region" description="Helical" evidence="7">
    <location>
        <begin position="105"/>
        <end position="123"/>
    </location>
</feature>
<keyword evidence="4 7" id="KW-0812">Transmembrane</keyword>
<feature type="transmembrane region" description="Helical" evidence="7">
    <location>
        <begin position="143"/>
        <end position="163"/>
    </location>
</feature>
<keyword evidence="10" id="KW-1185">Reference proteome</keyword>
<dbReference type="Proteomes" id="UP000185678">
    <property type="component" value="Unassembled WGS sequence"/>
</dbReference>
<keyword evidence="2 7" id="KW-0813">Transport</keyword>
<keyword evidence="6 7" id="KW-0472">Membrane</keyword>
<dbReference type="GO" id="GO:0022857">
    <property type="term" value="F:transmembrane transporter activity"/>
    <property type="evidence" value="ECO:0007669"/>
    <property type="project" value="UniProtKB-UniRule"/>
</dbReference>
<evidence type="ECO:0000256" key="7">
    <source>
        <dbReference type="RuleBase" id="RU369079"/>
    </source>
</evidence>
<evidence type="ECO:0000256" key="3">
    <source>
        <dbReference type="ARBA" id="ARBA00022475"/>
    </source>
</evidence>
<proteinExistence type="inferred from homology"/>
<evidence type="ECO:0000256" key="1">
    <source>
        <dbReference type="ARBA" id="ARBA00004651"/>
    </source>
</evidence>
<evidence type="ECO:0000256" key="6">
    <source>
        <dbReference type="ARBA" id="ARBA00023136"/>
    </source>
</evidence>